<dbReference type="Proteomes" id="UP000000263">
    <property type="component" value="Chromosome"/>
</dbReference>
<dbReference type="HOGENOM" id="CLU_2013573_0_0_0"/>
<evidence type="ECO:0000313" key="2">
    <source>
        <dbReference type="Proteomes" id="UP000000263"/>
    </source>
</evidence>
<organism evidence="1 2">
    <name type="scientific">Roseiflexus castenholzii (strain DSM 13941 / HLO8)</name>
    <dbReference type="NCBI Taxonomy" id="383372"/>
    <lineage>
        <taxon>Bacteria</taxon>
        <taxon>Bacillati</taxon>
        <taxon>Chloroflexota</taxon>
        <taxon>Chloroflexia</taxon>
        <taxon>Chloroflexales</taxon>
        <taxon>Roseiflexineae</taxon>
        <taxon>Roseiflexaceae</taxon>
        <taxon>Roseiflexus</taxon>
    </lineage>
</organism>
<keyword evidence="2" id="KW-1185">Reference proteome</keyword>
<protein>
    <submittedName>
        <fullName evidence="1">Uncharacterized protein</fullName>
    </submittedName>
</protein>
<reference evidence="1 2" key="1">
    <citation type="submission" date="2007-08" db="EMBL/GenBank/DDBJ databases">
        <title>Complete sequence of Roseiflexus castenholzii DSM 13941.</title>
        <authorList>
            <consortium name="US DOE Joint Genome Institute"/>
            <person name="Copeland A."/>
            <person name="Lucas S."/>
            <person name="Lapidus A."/>
            <person name="Barry K."/>
            <person name="Glavina del Rio T."/>
            <person name="Dalin E."/>
            <person name="Tice H."/>
            <person name="Pitluck S."/>
            <person name="Thompson L.S."/>
            <person name="Brettin T."/>
            <person name="Bruce D."/>
            <person name="Detter J.C."/>
            <person name="Han C."/>
            <person name="Tapia R."/>
            <person name="Schmutz J."/>
            <person name="Larimer F."/>
            <person name="Land M."/>
            <person name="Hauser L."/>
            <person name="Kyrpides N."/>
            <person name="Mikhailova N."/>
            <person name="Bryant D.A."/>
            <person name="Hanada S."/>
            <person name="Tsukatani Y."/>
            <person name="Richardson P."/>
        </authorList>
    </citation>
    <scope>NUCLEOTIDE SEQUENCE [LARGE SCALE GENOMIC DNA]</scope>
    <source>
        <strain evidence="2">DSM 13941 / HLO8</strain>
    </source>
</reference>
<gene>
    <name evidence="1" type="ordered locus">Rcas_2384</name>
</gene>
<name>A7NLR8_ROSCS</name>
<proteinExistence type="predicted"/>
<dbReference type="AlphaFoldDB" id="A7NLR8"/>
<dbReference type="EMBL" id="CP000804">
    <property type="protein sequence ID" value="ABU58466.1"/>
    <property type="molecule type" value="Genomic_DNA"/>
</dbReference>
<sequence>MLPLRCPCRRASDQGSPETLMQFESSSNGLPSYLQSLTPDQMSLIANALLDMQRALNHQTILIAQLQDELAEMRRHNDWYHTQFAQMFRVVARDVRELRATLICSLLEEGPITADHLMTLLRQTPNDELADRIKSGSFGRQAN</sequence>
<evidence type="ECO:0000313" key="1">
    <source>
        <dbReference type="EMBL" id="ABU58466.1"/>
    </source>
</evidence>
<dbReference type="KEGG" id="rca:Rcas_2384"/>
<accession>A7NLR8</accession>